<dbReference type="SMART" id="SM00354">
    <property type="entry name" value="HTH_LACI"/>
    <property type="match status" value="1"/>
</dbReference>
<evidence type="ECO:0000313" key="5">
    <source>
        <dbReference type="EMBL" id="MDP4098128.1"/>
    </source>
</evidence>
<organism evidence="5 6">
    <name type="scientific">Paenibacillus zeirhizosphaerae</name>
    <dbReference type="NCBI Taxonomy" id="2987519"/>
    <lineage>
        <taxon>Bacteria</taxon>
        <taxon>Bacillati</taxon>
        <taxon>Bacillota</taxon>
        <taxon>Bacilli</taxon>
        <taxon>Bacillales</taxon>
        <taxon>Paenibacillaceae</taxon>
        <taxon>Paenibacillus</taxon>
    </lineage>
</organism>
<dbReference type="InterPro" id="IPR010982">
    <property type="entry name" value="Lambda_DNA-bd_dom_sf"/>
</dbReference>
<name>A0ABT9FTT9_9BACL</name>
<dbReference type="SUPFAM" id="SSF47413">
    <property type="entry name" value="lambda repressor-like DNA-binding domains"/>
    <property type="match status" value="1"/>
</dbReference>
<dbReference type="CDD" id="cd01392">
    <property type="entry name" value="HTH_LacI"/>
    <property type="match status" value="1"/>
</dbReference>
<keyword evidence="1" id="KW-0805">Transcription regulation</keyword>
<dbReference type="InterPro" id="IPR000843">
    <property type="entry name" value="HTH_LacI"/>
</dbReference>
<evidence type="ECO:0000259" key="4">
    <source>
        <dbReference type="PROSITE" id="PS50932"/>
    </source>
</evidence>
<dbReference type="Proteomes" id="UP001241848">
    <property type="component" value="Unassembled WGS sequence"/>
</dbReference>
<evidence type="ECO:0000256" key="1">
    <source>
        <dbReference type="ARBA" id="ARBA00023015"/>
    </source>
</evidence>
<dbReference type="InterPro" id="IPR001761">
    <property type="entry name" value="Peripla_BP/Lac1_sug-bd_dom"/>
</dbReference>
<sequence>MANIKDIAKLAGVSVTTVSRVINGIPYVSDEKKEAVLRAMELTNYERNMNAVHLIKGKTNLIGVVVPSIKRPYFGLVIEGIAEEALKNNNNLVLIQTNYEEHRELEALKMLKLKQLDALIICSKISNWEIVEEYANYGSIIVFEDARGRSVSSIFVDHYKSCMEALTYLSGKSHRKVGCCLARKSGTSSKQRELAYRDYLHNMGEPFDPNYIFYDAIHFEDGEWIVQRLTAMHNPPTALLVTSDQVAAGILACCKEREIDVPSRLAIVGFDNQPIAKILNITTFEIPLMEIGRELFLRSISGGFFQKEIPVKLIERLTV</sequence>
<reference evidence="5 6" key="1">
    <citation type="submission" date="2022-10" db="EMBL/GenBank/DDBJ databases">
        <title>Paenibacillus description and whole genome data of maize root bacterial community.</title>
        <authorList>
            <person name="Marton D."/>
            <person name="Farkas M."/>
            <person name="Cserhati M."/>
        </authorList>
    </citation>
    <scope>NUCLEOTIDE SEQUENCE [LARGE SCALE GENOMIC DNA]</scope>
    <source>
        <strain evidence="5 6">P96</strain>
    </source>
</reference>
<dbReference type="GO" id="GO:0003677">
    <property type="term" value="F:DNA binding"/>
    <property type="evidence" value="ECO:0007669"/>
    <property type="project" value="UniProtKB-KW"/>
</dbReference>
<dbReference type="PROSITE" id="PS00356">
    <property type="entry name" value="HTH_LACI_1"/>
    <property type="match status" value="1"/>
</dbReference>
<evidence type="ECO:0000256" key="2">
    <source>
        <dbReference type="ARBA" id="ARBA00023125"/>
    </source>
</evidence>
<dbReference type="PANTHER" id="PTHR30146">
    <property type="entry name" value="LACI-RELATED TRANSCRIPTIONAL REPRESSOR"/>
    <property type="match status" value="1"/>
</dbReference>
<dbReference type="Pfam" id="PF00356">
    <property type="entry name" value="LacI"/>
    <property type="match status" value="1"/>
</dbReference>
<dbReference type="SUPFAM" id="SSF53822">
    <property type="entry name" value="Periplasmic binding protein-like I"/>
    <property type="match status" value="1"/>
</dbReference>
<comment type="caution">
    <text evidence="5">The sequence shown here is derived from an EMBL/GenBank/DDBJ whole genome shotgun (WGS) entry which is preliminary data.</text>
</comment>
<dbReference type="CDD" id="cd06286">
    <property type="entry name" value="PBP1_CcpB-like"/>
    <property type="match status" value="1"/>
</dbReference>
<proteinExistence type="predicted"/>
<protein>
    <submittedName>
        <fullName evidence="5">LacI family DNA-binding transcriptional regulator</fullName>
    </submittedName>
</protein>
<dbReference type="InterPro" id="IPR028082">
    <property type="entry name" value="Peripla_BP_I"/>
</dbReference>
<gene>
    <name evidence="5" type="ORF">OIN60_15320</name>
</gene>
<dbReference type="PROSITE" id="PS50932">
    <property type="entry name" value="HTH_LACI_2"/>
    <property type="match status" value="1"/>
</dbReference>
<evidence type="ECO:0000256" key="3">
    <source>
        <dbReference type="ARBA" id="ARBA00023163"/>
    </source>
</evidence>
<keyword evidence="6" id="KW-1185">Reference proteome</keyword>
<keyword evidence="3" id="KW-0804">Transcription</keyword>
<dbReference type="PANTHER" id="PTHR30146:SF105">
    <property type="entry name" value="CATABOLITE CONTROL PROTEIN B"/>
    <property type="match status" value="1"/>
</dbReference>
<dbReference type="Pfam" id="PF00532">
    <property type="entry name" value="Peripla_BP_1"/>
    <property type="match status" value="1"/>
</dbReference>
<dbReference type="EMBL" id="JAPCKK010000018">
    <property type="protein sequence ID" value="MDP4098128.1"/>
    <property type="molecule type" value="Genomic_DNA"/>
</dbReference>
<dbReference type="PRINTS" id="PR00036">
    <property type="entry name" value="HTHLACI"/>
</dbReference>
<evidence type="ECO:0000313" key="6">
    <source>
        <dbReference type="Proteomes" id="UP001241848"/>
    </source>
</evidence>
<accession>A0ABT9FTT9</accession>
<dbReference type="RefSeq" id="WP_305755751.1">
    <property type="nucleotide sequence ID" value="NZ_JAPCKK010000018.1"/>
</dbReference>
<dbReference type="Gene3D" id="3.40.50.2300">
    <property type="match status" value="2"/>
</dbReference>
<feature type="domain" description="HTH lacI-type" evidence="4">
    <location>
        <begin position="2"/>
        <end position="56"/>
    </location>
</feature>
<dbReference type="Gene3D" id="1.10.260.40">
    <property type="entry name" value="lambda repressor-like DNA-binding domains"/>
    <property type="match status" value="1"/>
</dbReference>
<keyword evidence="2 5" id="KW-0238">DNA-binding</keyword>